<organism evidence="11 12">
    <name type="scientific">Hippea maritima (strain ATCC 700847 / DSM 10411 / MH2)</name>
    <dbReference type="NCBI Taxonomy" id="760142"/>
    <lineage>
        <taxon>Bacteria</taxon>
        <taxon>Pseudomonadati</taxon>
        <taxon>Campylobacterota</taxon>
        <taxon>Desulfurellia</taxon>
        <taxon>Desulfurellales</taxon>
        <taxon>Hippeaceae</taxon>
        <taxon>Hippea</taxon>
    </lineage>
</organism>
<feature type="transmembrane region" description="Helical" evidence="7">
    <location>
        <begin position="23"/>
        <end position="45"/>
    </location>
</feature>
<dbReference type="AlphaFoldDB" id="F2LY20"/>
<dbReference type="SUPFAM" id="SSF50182">
    <property type="entry name" value="Sm-like ribonucleoproteins"/>
    <property type="match status" value="1"/>
</dbReference>
<dbReference type="SUPFAM" id="SSF82689">
    <property type="entry name" value="Mechanosensitive channel protein MscS (YggB), C-terminal domain"/>
    <property type="match status" value="1"/>
</dbReference>
<evidence type="ECO:0000259" key="9">
    <source>
        <dbReference type="Pfam" id="PF21082"/>
    </source>
</evidence>
<feature type="transmembrane region" description="Helical" evidence="7">
    <location>
        <begin position="92"/>
        <end position="114"/>
    </location>
</feature>
<dbReference type="GO" id="GO:0005886">
    <property type="term" value="C:plasma membrane"/>
    <property type="evidence" value="ECO:0007669"/>
    <property type="project" value="UniProtKB-SubCell"/>
</dbReference>
<dbReference type="InterPro" id="IPR049278">
    <property type="entry name" value="MS_channel_C"/>
</dbReference>
<dbReference type="Gene3D" id="2.30.30.60">
    <property type="match status" value="1"/>
</dbReference>
<dbReference type="Pfam" id="PF21082">
    <property type="entry name" value="MS_channel_3rd"/>
    <property type="match status" value="1"/>
</dbReference>
<dbReference type="Gene3D" id="3.30.70.100">
    <property type="match status" value="1"/>
</dbReference>
<dbReference type="KEGG" id="hmr:Hipma_0308"/>
<evidence type="ECO:0000313" key="12">
    <source>
        <dbReference type="Proteomes" id="UP000008139"/>
    </source>
</evidence>
<dbReference type="InterPro" id="IPR023408">
    <property type="entry name" value="MscS_beta-dom_sf"/>
</dbReference>
<dbReference type="InterPro" id="IPR010920">
    <property type="entry name" value="LSM_dom_sf"/>
</dbReference>
<keyword evidence="6 7" id="KW-0472">Membrane</keyword>
<comment type="subcellular location">
    <subcellularLocation>
        <location evidence="1">Cell membrane</location>
        <topology evidence="1">Multi-pass membrane protein</topology>
    </subcellularLocation>
</comment>
<evidence type="ECO:0000313" key="11">
    <source>
        <dbReference type="EMBL" id="AEA33285.1"/>
    </source>
</evidence>
<reference evidence="12" key="2">
    <citation type="submission" date="2011-03" db="EMBL/GenBank/DDBJ databases">
        <title>The complete genome of Hippea maritima DSM 10411.</title>
        <authorList>
            <consortium name="US DOE Joint Genome Institute (JGI-PGF)"/>
            <person name="Lucas S."/>
            <person name="Copeland A."/>
            <person name="Lapidus A."/>
            <person name="Bruce D."/>
            <person name="Goodwin L."/>
            <person name="Pitluck S."/>
            <person name="Peters L."/>
            <person name="Kyrpides N."/>
            <person name="Mavromatis K."/>
            <person name="Pagani I."/>
            <person name="Ivanova N."/>
            <person name="Mikhailova N."/>
            <person name="Lu M."/>
            <person name="Detter J.C."/>
            <person name="Tapia R."/>
            <person name="Han C."/>
            <person name="Land M."/>
            <person name="Hauser L."/>
            <person name="Markowitz V."/>
            <person name="Cheng J.-F."/>
            <person name="Hugenholtz P."/>
            <person name="Woyke T."/>
            <person name="Wu D."/>
            <person name="Spring S."/>
            <person name="Schroeder M."/>
            <person name="Brambilla E."/>
            <person name="Klenk H.-P."/>
            <person name="Eisen J.A."/>
        </authorList>
    </citation>
    <scope>NUCLEOTIDE SEQUENCE [LARGE SCALE GENOMIC DNA]</scope>
    <source>
        <strain evidence="12">ATCC 700847 / DSM 10411 / MH2</strain>
    </source>
</reference>
<dbReference type="PANTHER" id="PTHR43634">
    <property type="entry name" value="OW CONDUCTANCE MECHANOSENSITIVE CHANNEL"/>
    <property type="match status" value="1"/>
</dbReference>
<evidence type="ECO:0000256" key="7">
    <source>
        <dbReference type="SAM" id="Phobius"/>
    </source>
</evidence>
<dbReference type="eggNOG" id="COG0668">
    <property type="taxonomic scope" value="Bacteria"/>
</dbReference>
<dbReference type="OrthoDB" id="9775207at2"/>
<evidence type="ECO:0000256" key="4">
    <source>
        <dbReference type="ARBA" id="ARBA00022692"/>
    </source>
</evidence>
<comment type="similarity">
    <text evidence="2">Belongs to the MscS (TC 1.A.23) family.</text>
</comment>
<keyword evidence="3" id="KW-1003">Cell membrane</keyword>
<dbReference type="Gene3D" id="1.10.287.1260">
    <property type="match status" value="1"/>
</dbReference>
<gene>
    <name evidence="11" type="ordered locus">Hipma_0308</name>
</gene>
<reference evidence="11 12" key="1">
    <citation type="journal article" date="2011" name="Stand. Genomic Sci.">
        <title>Complete genome sequence of the thermophilic sulfur-reducer Hippea maritima type strain (MH(2)).</title>
        <authorList>
            <person name="Huntemann M."/>
            <person name="Lu M."/>
            <person name="Nolan M."/>
            <person name="Lapidus A."/>
            <person name="Lucas S."/>
            <person name="Hammon N."/>
            <person name="Deshpande S."/>
            <person name="Cheng J.F."/>
            <person name="Tapia R."/>
            <person name="Han C."/>
            <person name="Goodwin L."/>
            <person name="Pitluck S."/>
            <person name="Liolios K."/>
            <person name="Pagani I."/>
            <person name="Ivanova N."/>
            <person name="Ovchinikova G."/>
            <person name="Pati A."/>
            <person name="Chen A."/>
            <person name="Palaniappan K."/>
            <person name="Land M."/>
            <person name="Hauser L."/>
            <person name="Jeffries C.D."/>
            <person name="Detter J.C."/>
            <person name="Brambilla E.M."/>
            <person name="Rohde M."/>
            <person name="Spring S."/>
            <person name="Goker M."/>
            <person name="Woyke T."/>
            <person name="Bristow J."/>
            <person name="Eisen J.A."/>
            <person name="Markowitz V."/>
            <person name="Hugenholtz P."/>
            <person name="Kyrpides N.C."/>
            <person name="Klenk H.P."/>
            <person name="Mavromatis K."/>
        </authorList>
    </citation>
    <scope>NUCLEOTIDE SEQUENCE [LARGE SCALE GENOMIC DNA]</scope>
    <source>
        <strain evidence="12">ATCC 700847 / DSM 10411 / MH2</strain>
    </source>
</reference>
<feature type="domain" description="Mechanosensitive ion channel transmembrane helices 2/3" evidence="10">
    <location>
        <begin position="147"/>
        <end position="186"/>
    </location>
</feature>
<dbReference type="InterPro" id="IPR045042">
    <property type="entry name" value="YnaI-like"/>
</dbReference>
<dbReference type="InterPro" id="IPR011066">
    <property type="entry name" value="MscS_channel_C_sf"/>
</dbReference>
<keyword evidence="4 7" id="KW-0812">Transmembrane</keyword>
<accession>F2LY20</accession>
<dbReference type="SUPFAM" id="SSF82861">
    <property type="entry name" value="Mechanosensitive channel protein MscS (YggB), transmembrane region"/>
    <property type="match status" value="1"/>
</dbReference>
<feature type="transmembrane region" description="Helical" evidence="7">
    <location>
        <begin position="135"/>
        <end position="159"/>
    </location>
</feature>
<dbReference type="GO" id="GO:0008381">
    <property type="term" value="F:mechanosensitive monoatomic ion channel activity"/>
    <property type="evidence" value="ECO:0007669"/>
    <property type="project" value="UniProtKB-ARBA"/>
</dbReference>
<sequence>MNGWEKFNDLLNKTFMSIQLKNLLAALFVLFILLLFKKIAAKILFSSLKRIAKRTKTNIDDEIITIIESPTLSLLTVFCFYIAFLILNLGVYYNLIATKILISFVILFISWAVYRAENILSKSMESFFRKKNYEIGLSFVPFFNRFIKVSVIVVAFILIVQEWGYNIGAIITGLGIGGLAVALAAKDTLANMFGGLTIILDRPFKIGDWVKVGDVEGIIEDIGFRSTRIRTFEKSLISLPNSVIANTAIENFSRRNIRRISYKIGITYSTPKEKVKEAVNQIREMLENHPYISKEATLMVYFTEFADSSLNIFIYCFTTTAIWGDYLSIREDVNLKIMEIMEDLGIEFAFPSMSVYIEKNVNSE</sequence>
<feature type="domain" description="Mechanosensitive ion channel MscS" evidence="8">
    <location>
        <begin position="187"/>
        <end position="254"/>
    </location>
</feature>
<evidence type="ECO:0000256" key="6">
    <source>
        <dbReference type="ARBA" id="ARBA00023136"/>
    </source>
</evidence>
<dbReference type="InterPro" id="IPR006685">
    <property type="entry name" value="MscS_channel_2nd"/>
</dbReference>
<evidence type="ECO:0000256" key="1">
    <source>
        <dbReference type="ARBA" id="ARBA00004651"/>
    </source>
</evidence>
<dbReference type="FunCoup" id="F2LY20">
    <property type="interactions" value="128"/>
</dbReference>
<feature type="transmembrane region" description="Helical" evidence="7">
    <location>
        <begin position="165"/>
        <end position="185"/>
    </location>
</feature>
<evidence type="ECO:0000256" key="2">
    <source>
        <dbReference type="ARBA" id="ARBA00008017"/>
    </source>
</evidence>
<dbReference type="EMBL" id="CP002606">
    <property type="protein sequence ID" value="AEA33285.1"/>
    <property type="molecule type" value="Genomic_DNA"/>
</dbReference>
<keyword evidence="12" id="KW-1185">Reference proteome</keyword>
<evidence type="ECO:0000256" key="3">
    <source>
        <dbReference type="ARBA" id="ARBA00022475"/>
    </source>
</evidence>
<proteinExistence type="inferred from homology"/>
<dbReference type="PANTHER" id="PTHR43634:SF2">
    <property type="entry name" value="LOW CONDUCTANCE MECHANOSENSITIVE CHANNEL YNAI"/>
    <property type="match status" value="1"/>
</dbReference>
<feature type="domain" description="Mechanosensitive ion channel MscS C-terminal" evidence="9">
    <location>
        <begin position="261"/>
        <end position="348"/>
    </location>
</feature>
<dbReference type="STRING" id="760142.Hipma_0308"/>
<evidence type="ECO:0000256" key="5">
    <source>
        <dbReference type="ARBA" id="ARBA00022989"/>
    </source>
</evidence>
<keyword evidence="5 7" id="KW-1133">Transmembrane helix</keyword>
<dbReference type="Pfam" id="PF00924">
    <property type="entry name" value="MS_channel_2nd"/>
    <property type="match status" value="1"/>
</dbReference>
<dbReference type="RefSeq" id="WP_013681329.1">
    <property type="nucleotide sequence ID" value="NC_015318.1"/>
</dbReference>
<dbReference type="HOGENOM" id="CLU_037945_0_4_7"/>
<feature type="transmembrane region" description="Helical" evidence="7">
    <location>
        <begin position="66"/>
        <end position="86"/>
    </location>
</feature>
<dbReference type="InterPro" id="IPR011014">
    <property type="entry name" value="MscS_channel_TM-2"/>
</dbReference>
<name>F2LY20_HIPMA</name>
<dbReference type="Pfam" id="PF21088">
    <property type="entry name" value="MS_channel_1st"/>
    <property type="match status" value="1"/>
</dbReference>
<protein>
    <submittedName>
        <fullName evidence="11">MscS Mechanosensitive ion channel</fullName>
    </submittedName>
</protein>
<dbReference type="Proteomes" id="UP000008139">
    <property type="component" value="Chromosome"/>
</dbReference>
<evidence type="ECO:0000259" key="8">
    <source>
        <dbReference type="Pfam" id="PF00924"/>
    </source>
</evidence>
<dbReference type="InParanoid" id="F2LY20"/>
<dbReference type="InterPro" id="IPR049142">
    <property type="entry name" value="MS_channel_1st"/>
</dbReference>
<evidence type="ECO:0000259" key="10">
    <source>
        <dbReference type="Pfam" id="PF21088"/>
    </source>
</evidence>